<protein>
    <recommendedName>
        <fullName evidence="9">Peptidase M56 domain-containing protein</fullName>
    </recommendedName>
</protein>
<evidence type="ECO:0000259" key="5">
    <source>
        <dbReference type="Pfam" id="PF05569"/>
    </source>
</evidence>
<keyword evidence="1" id="KW-1134">Transmembrane beta strand</keyword>
<evidence type="ECO:0000256" key="3">
    <source>
        <dbReference type="SAM" id="MobiDB-lite"/>
    </source>
</evidence>
<evidence type="ECO:0008006" key="9">
    <source>
        <dbReference type="Google" id="ProtNLM"/>
    </source>
</evidence>
<dbReference type="PROSITE" id="PS52016">
    <property type="entry name" value="TONB_DEPENDENT_REC_3"/>
    <property type="match status" value="1"/>
</dbReference>
<comment type="similarity">
    <text evidence="1">Belongs to the TonB-dependent receptor family.</text>
</comment>
<feature type="domain" description="TonB-dependent receptor plug" evidence="6">
    <location>
        <begin position="592"/>
        <end position="671"/>
    </location>
</feature>
<feature type="transmembrane region" description="Helical" evidence="4">
    <location>
        <begin position="37"/>
        <end position="59"/>
    </location>
</feature>
<organism evidence="7 8">
    <name type="scientific">Paenimyroides viscosum</name>
    <dbReference type="NCBI Taxonomy" id="2488729"/>
    <lineage>
        <taxon>Bacteria</taxon>
        <taxon>Pseudomonadati</taxon>
        <taxon>Bacteroidota</taxon>
        <taxon>Flavobacteriia</taxon>
        <taxon>Flavobacteriales</taxon>
        <taxon>Flavobacteriaceae</taxon>
        <taxon>Paenimyroides</taxon>
    </lineage>
</organism>
<dbReference type="Pfam" id="PF05569">
    <property type="entry name" value="Peptidase_M56"/>
    <property type="match status" value="1"/>
</dbReference>
<evidence type="ECO:0000256" key="4">
    <source>
        <dbReference type="SAM" id="Phobius"/>
    </source>
</evidence>
<evidence type="ECO:0000256" key="1">
    <source>
        <dbReference type="PROSITE-ProRule" id="PRU01360"/>
    </source>
</evidence>
<evidence type="ECO:0000313" key="8">
    <source>
        <dbReference type="Proteomes" id="UP000268372"/>
    </source>
</evidence>
<dbReference type="AlphaFoldDB" id="A0A3P1B426"/>
<dbReference type="InterPro" id="IPR039426">
    <property type="entry name" value="TonB-dep_rcpt-like"/>
</dbReference>
<comment type="caution">
    <text evidence="7">The sequence shown here is derived from an EMBL/GenBank/DDBJ whole genome shotgun (WGS) entry which is preliminary data.</text>
</comment>
<feature type="coiled-coil region" evidence="2">
    <location>
        <begin position="690"/>
        <end position="722"/>
    </location>
</feature>
<sequence length="850" mass="99100">MHPFLDYILKANLLLIFFGLFYLIFLKRETFYQLNRWYFIGSIIVAITAPLVTFTKTVLVDPIPVEYFVTDYETTVIKEVVEEPSFLETIDLQQMAVYLILFISFILIIRKIYAVTKLYRSIKKLPSLGVSNIKISADSKTVYSFYQWIVVPENFFQWQNHQLILDHESIHLKQKHTFDLILVELVAAVFWFNPLVKVMQRAINTNLEFIVDQKMIETTESVLYQKNLLQFQTQHTIQFVNSYNASEIKNRILQINSKKSTNMKKLKFLLATPALVAFFALFQIETVAQIKENIEVQEIEETSFLVRENFTKDDFEKLSQTLKEDFNIEFSVRNIKYDNNKIKSLDYTIRNNDYKISSSERSLDKNIEPFLIVVNLNKAEPFKVEKYSAKPTYSYTVDNQFEPNFIITDDEWKDGSWTKKISENQTVTFLIDGKKSSKGAAYTLNPKDILSISVHRDQKTKDKFNEAVDNLVIIKTKKIKDITNLEKDLELLLSDRKAFDRIASKYPIYVDDVLLTKKQLKDFDTKTIRSMSVDENVTEIKLTTRTSETETFLFKIADDNTDKPSNKILINGKESTEEELRNHINKINQQRKDSLSSSNKIQVQKLNDKDTHVTIKGIGSSSNDKIVYIVDGKEINPSDFRKIYPGDIERIDVLKDKKAIEKYGDKAKDGVLLITTKAKKDAAVYTNSGKEFFEKLKKAAQKKKEEQEMNRAASLKQKTQALNARELAMKKRNEVAERKEIVLQSRKEREKSRQQLLKKRNEISEKTQQRRKERENQRQELLAKRKETIVVSNKKSDKELLNNDYKTLTDIFKDVNKSVKDIEDENFKITSVKASITREDGTKVELSEVY</sequence>
<accession>A0A3P1B426</accession>
<reference evidence="7 8" key="1">
    <citation type="submission" date="2018-11" db="EMBL/GenBank/DDBJ databases">
        <title>Flavobacterium sp. nov., YIM 102796 draft genome.</title>
        <authorList>
            <person name="Li G."/>
            <person name="Jiang Y."/>
        </authorList>
    </citation>
    <scope>NUCLEOTIDE SEQUENCE [LARGE SCALE GENOMIC DNA]</scope>
    <source>
        <strain evidence="7 8">YIM 102796</strain>
    </source>
</reference>
<feature type="transmembrane region" description="Helical" evidence="4">
    <location>
        <begin position="95"/>
        <end position="113"/>
    </location>
</feature>
<dbReference type="InterPro" id="IPR008756">
    <property type="entry name" value="Peptidase_M56"/>
</dbReference>
<evidence type="ECO:0000256" key="2">
    <source>
        <dbReference type="SAM" id="Coils"/>
    </source>
</evidence>
<gene>
    <name evidence="7" type="ORF">EG242_04670</name>
</gene>
<comment type="subcellular location">
    <subcellularLocation>
        <location evidence="1">Cell outer membrane</location>
        <topology evidence="1">Multi-pass membrane protein</topology>
    </subcellularLocation>
</comment>
<keyword evidence="2" id="KW-0175">Coiled coil</keyword>
<keyword evidence="4" id="KW-1133">Transmembrane helix</keyword>
<keyword evidence="1 4" id="KW-0812">Transmembrane</keyword>
<feature type="region of interest" description="Disordered" evidence="3">
    <location>
        <begin position="746"/>
        <end position="780"/>
    </location>
</feature>
<dbReference type="GO" id="GO:0009279">
    <property type="term" value="C:cell outer membrane"/>
    <property type="evidence" value="ECO:0007669"/>
    <property type="project" value="UniProtKB-SubCell"/>
</dbReference>
<dbReference type="Pfam" id="PF07715">
    <property type="entry name" value="Plug"/>
    <property type="match status" value="1"/>
</dbReference>
<keyword evidence="1" id="KW-0813">Transport</keyword>
<dbReference type="Proteomes" id="UP000268372">
    <property type="component" value="Unassembled WGS sequence"/>
</dbReference>
<evidence type="ECO:0000313" key="7">
    <source>
        <dbReference type="EMBL" id="RRA95734.1"/>
    </source>
</evidence>
<name>A0A3P1B426_9FLAO</name>
<feature type="domain" description="Peptidase M56" evidence="5">
    <location>
        <begin position="148"/>
        <end position="253"/>
    </location>
</feature>
<dbReference type="RefSeq" id="WP_124898748.1">
    <property type="nucleotide sequence ID" value="NZ_RQTJ01000007.1"/>
</dbReference>
<feature type="transmembrane region" description="Helical" evidence="4">
    <location>
        <begin position="7"/>
        <end position="25"/>
    </location>
</feature>
<dbReference type="EMBL" id="RQTJ01000007">
    <property type="protein sequence ID" value="RRA95734.1"/>
    <property type="molecule type" value="Genomic_DNA"/>
</dbReference>
<feature type="transmembrane region" description="Helical" evidence="4">
    <location>
        <begin position="266"/>
        <end position="284"/>
    </location>
</feature>
<keyword evidence="1" id="KW-0998">Cell outer membrane</keyword>
<dbReference type="Gene3D" id="2.170.130.10">
    <property type="entry name" value="TonB-dependent receptor, plug domain"/>
    <property type="match status" value="1"/>
</dbReference>
<dbReference type="InterPro" id="IPR037066">
    <property type="entry name" value="Plug_dom_sf"/>
</dbReference>
<dbReference type="OrthoDB" id="1522859at2"/>
<proteinExistence type="inferred from homology"/>
<dbReference type="PANTHER" id="PTHR34978">
    <property type="entry name" value="POSSIBLE SENSOR-TRANSDUCER PROTEIN BLAR"/>
    <property type="match status" value="1"/>
</dbReference>
<keyword evidence="8" id="KW-1185">Reference proteome</keyword>
<dbReference type="PANTHER" id="PTHR34978:SF3">
    <property type="entry name" value="SLR0241 PROTEIN"/>
    <property type="match status" value="1"/>
</dbReference>
<dbReference type="SUPFAM" id="SSF56935">
    <property type="entry name" value="Porins"/>
    <property type="match status" value="1"/>
</dbReference>
<evidence type="ECO:0000259" key="6">
    <source>
        <dbReference type="Pfam" id="PF07715"/>
    </source>
</evidence>
<dbReference type="InterPro" id="IPR012910">
    <property type="entry name" value="Plug_dom"/>
</dbReference>
<keyword evidence="1 4" id="KW-0472">Membrane</keyword>
<dbReference type="InterPro" id="IPR052173">
    <property type="entry name" value="Beta-lactam_resp_regulator"/>
</dbReference>